<dbReference type="EMBL" id="PRDW01000007">
    <property type="protein sequence ID" value="PPB83601.1"/>
    <property type="molecule type" value="Genomic_DNA"/>
</dbReference>
<dbReference type="OrthoDB" id="9783171at2"/>
<organism evidence="2 3">
    <name type="scientific">Mycetohabitans endofungorum</name>
    <dbReference type="NCBI Taxonomy" id="417203"/>
    <lineage>
        <taxon>Bacteria</taxon>
        <taxon>Pseudomonadati</taxon>
        <taxon>Pseudomonadota</taxon>
        <taxon>Betaproteobacteria</taxon>
        <taxon>Burkholderiales</taxon>
        <taxon>Burkholderiaceae</taxon>
        <taxon>Mycetohabitans</taxon>
    </lineage>
</organism>
<accession>A0A2P5KA43</accession>
<evidence type="ECO:0000259" key="1">
    <source>
        <dbReference type="Pfam" id="PF13640"/>
    </source>
</evidence>
<dbReference type="Gene3D" id="2.60.120.620">
    <property type="entry name" value="q2cbj1_9rhob like domain"/>
    <property type="match status" value="1"/>
</dbReference>
<feature type="domain" description="Prolyl 4-hydroxylase alpha subunit Fe(2+) 2OG dioxygenase" evidence="1">
    <location>
        <begin position="117"/>
        <end position="212"/>
    </location>
</feature>
<comment type="caution">
    <text evidence="2">The sequence shown here is derived from an EMBL/GenBank/DDBJ whole genome shotgun (WGS) entry which is preliminary data.</text>
</comment>
<name>A0A2P5KA43_9BURK</name>
<gene>
    <name evidence="2" type="ORF">B0O95_107117</name>
</gene>
<protein>
    <submittedName>
        <fullName evidence="2">Rps23 Pro-64 3,4-dihydroxylase Tpa1-like proline 4-hydroxylase</fullName>
    </submittedName>
</protein>
<dbReference type="InterPro" id="IPR044862">
    <property type="entry name" value="Pro_4_hyd_alph_FE2OG_OXY"/>
</dbReference>
<evidence type="ECO:0000313" key="2">
    <source>
        <dbReference type="EMBL" id="PPB83601.1"/>
    </source>
</evidence>
<dbReference type="Pfam" id="PF13640">
    <property type="entry name" value="2OG-FeII_Oxy_3"/>
    <property type="match status" value="1"/>
</dbReference>
<proteinExistence type="predicted"/>
<dbReference type="Proteomes" id="UP000243096">
    <property type="component" value="Unassembled WGS sequence"/>
</dbReference>
<dbReference type="AlphaFoldDB" id="A0A2P5KA43"/>
<evidence type="ECO:0000313" key="3">
    <source>
        <dbReference type="Proteomes" id="UP000243096"/>
    </source>
</evidence>
<sequence length="270" mass="30944">MNREELGALLADRLRNRLHASCQQWKTTAPINHFYVDDMLPVDVAMQIRGAFPDPSTMMLRKSIREFKYVSSQMDKHAPLLEEITFAFQQPEVVALIAEITGLHALQPDEHLYAGGISMMGCGHFLNPHLDNSHDKDRKRYRSLNLLYYVSPKWRLENGGNLELWPDGTKAKPTTIVSKFNRLVVMVTNQHSWHSVSKSLCDQSRCCISNYYFSSRPVGDVDYFHPTSFRGRPDEPIRDLMLQADAAIRGLIRTVIPKGVTKTKHVYKKD</sequence>
<keyword evidence="3" id="KW-1185">Reference proteome</keyword>
<reference evidence="2 3" key="1">
    <citation type="submission" date="2018-01" db="EMBL/GenBank/DDBJ databases">
        <title>Genomic Encyclopedia of Type Strains, Phase III (KMG-III): the genomes of soil and plant-associated and newly described type strains.</title>
        <authorList>
            <person name="Whitman W."/>
        </authorList>
    </citation>
    <scope>NUCLEOTIDE SEQUENCE [LARGE SCALE GENOMIC DNA]</scope>
    <source>
        <strain evidence="2 3">HKI456</strain>
    </source>
</reference>
<dbReference type="RefSeq" id="WP_104077573.1">
    <property type="nucleotide sequence ID" value="NZ_CP062178.1"/>
</dbReference>